<dbReference type="InterPro" id="IPR000064">
    <property type="entry name" value="NLP_P60_dom"/>
</dbReference>
<dbReference type="Pfam" id="PF14464">
    <property type="entry name" value="Prok-JAB"/>
    <property type="match status" value="1"/>
</dbReference>
<gene>
    <name evidence="10" type="ORF">QE210_01835</name>
    <name evidence="9" type="ORF">QE210_10710</name>
</gene>
<dbReference type="GO" id="GO:0008270">
    <property type="term" value="F:zinc ion binding"/>
    <property type="evidence" value="ECO:0007669"/>
    <property type="project" value="TreeGrafter"/>
</dbReference>
<dbReference type="CDD" id="cd08073">
    <property type="entry name" value="MPN_NLPC_P60"/>
    <property type="match status" value="1"/>
</dbReference>
<evidence type="ECO:0000256" key="6">
    <source>
        <dbReference type="ARBA" id="ARBA00022833"/>
    </source>
</evidence>
<sequence>MITKSLTEAIFNHVKTASPQEACGVICQKSRVKRYFPCRNLAANPTEQFELSPEDYANAEDWGLPVAIVHSHCGDGVTTHPSEIDNLQCDASELPWVIVSWPEGDLRIIQPRGERELTGRTFVLGYSDCWTLIVDYFRQEHGITLNNYSVTYPWWEQGENRYMENFIKEGFVEINDIPKVSDVVIMQVQADVANHAGIFLDNGMLLHHLYGQLSGVTPYSDYWRVRTVKIVRRKEWA</sequence>
<keyword evidence="4" id="KW-0378">Hydrolase</keyword>
<dbReference type="Gene3D" id="3.90.1720.10">
    <property type="entry name" value="endopeptidase domain like (from Nostoc punctiforme)"/>
    <property type="match status" value="1"/>
</dbReference>
<dbReference type="EMBL" id="CP123504">
    <property type="protein sequence ID" value="WGM01895.1"/>
    <property type="molecule type" value="Genomic_DNA"/>
</dbReference>
<dbReference type="InterPro" id="IPR028090">
    <property type="entry name" value="JAB_dom_prok"/>
</dbReference>
<evidence type="ECO:0000256" key="3">
    <source>
        <dbReference type="ARBA" id="ARBA00022723"/>
    </source>
</evidence>
<dbReference type="AlphaFoldDB" id="A0AA95K635"/>
<dbReference type="RefSeq" id="WP_280623927.1">
    <property type="nucleotide sequence ID" value="NZ_CP123504.1"/>
</dbReference>
<dbReference type="PROSITE" id="PS51935">
    <property type="entry name" value="NLPC_P60"/>
    <property type="match status" value="1"/>
</dbReference>
<dbReference type="InterPro" id="IPR038765">
    <property type="entry name" value="Papain-like_cys_pep_sf"/>
</dbReference>
<dbReference type="EMBL" id="CP123504">
    <property type="protein sequence ID" value="WGM00348.1"/>
    <property type="molecule type" value="Genomic_DNA"/>
</dbReference>
<dbReference type="GO" id="GO:0008235">
    <property type="term" value="F:metalloexopeptidase activity"/>
    <property type="evidence" value="ECO:0007669"/>
    <property type="project" value="TreeGrafter"/>
</dbReference>
<evidence type="ECO:0000256" key="5">
    <source>
        <dbReference type="ARBA" id="ARBA00022807"/>
    </source>
</evidence>
<reference evidence="10" key="1">
    <citation type="submission" date="2023-04" db="EMBL/GenBank/DDBJ databases">
        <title>Genome dynamics across the evolutionary transition to endosymbiosis.</title>
        <authorList>
            <person name="Siozios S."/>
            <person name="Nadal-Jimenez P."/>
            <person name="Azagi T."/>
            <person name="Sprong H."/>
            <person name="Frost C.L."/>
            <person name="Parratt S.R."/>
            <person name="Taylor G."/>
            <person name="Brettell L."/>
            <person name="Lew K.C."/>
            <person name="Croft L."/>
            <person name="King K.C."/>
            <person name="Brockhurst M.A."/>
            <person name="Hypsa V."/>
            <person name="Novakova E."/>
            <person name="Darby A.C."/>
            <person name="Hurst G.D.D."/>
        </authorList>
    </citation>
    <scope>NUCLEOTIDE SEQUENCE</scope>
    <source>
        <strain evidence="10">APv</strain>
    </source>
</reference>
<dbReference type="SUPFAM" id="SSF102712">
    <property type="entry name" value="JAB1/MPN domain"/>
    <property type="match status" value="1"/>
</dbReference>
<evidence type="ECO:0000256" key="4">
    <source>
        <dbReference type="ARBA" id="ARBA00022801"/>
    </source>
</evidence>
<accession>A0AA95K635</accession>
<feature type="domain" description="NlpC/P60" evidence="8">
    <location>
        <begin position="99"/>
        <end position="234"/>
    </location>
</feature>
<evidence type="ECO:0000256" key="7">
    <source>
        <dbReference type="ARBA" id="ARBA00023049"/>
    </source>
</evidence>
<organism evidence="10 11">
    <name type="scientific">Arsenophonus nasoniae</name>
    <name type="common">son-killer infecting Nasonia vitripennis</name>
    <dbReference type="NCBI Taxonomy" id="638"/>
    <lineage>
        <taxon>Bacteria</taxon>
        <taxon>Pseudomonadati</taxon>
        <taxon>Pseudomonadota</taxon>
        <taxon>Gammaproteobacteria</taxon>
        <taxon>Enterobacterales</taxon>
        <taxon>Morganellaceae</taxon>
        <taxon>Arsenophonus</taxon>
    </lineage>
</organism>
<proteinExistence type="inferred from homology"/>
<keyword evidence="5" id="KW-0788">Thiol protease</keyword>
<protein>
    <submittedName>
        <fullName evidence="10">C40 family peptidase</fullName>
    </submittedName>
</protein>
<dbReference type="GO" id="GO:0008234">
    <property type="term" value="F:cysteine-type peptidase activity"/>
    <property type="evidence" value="ECO:0007669"/>
    <property type="project" value="UniProtKB-KW"/>
</dbReference>
<dbReference type="SUPFAM" id="SSF54001">
    <property type="entry name" value="Cysteine proteinases"/>
    <property type="match status" value="1"/>
</dbReference>
<dbReference type="SMART" id="SM00232">
    <property type="entry name" value="JAB_MPN"/>
    <property type="match status" value="1"/>
</dbReference>
<evidence type="ECO:0000313" key="10">
    <source>
        <dbReference type="EMBL" id="WGM01895.1"/>
    </source>
</evidence>
<dbReference type="InterPro" id="IPR051929">
    <property type="entry name" value="VirAsm_ModProt"/>
</dbReference>
<keyword evidence="7" id="KW-0482">Metalloprotease</keyword>
<dbReference type="Gene3D" id="3.40.140.10">
    <property type="entry name" value="Cytidine Deaminase, domain 2"/>
    <property type="match status" value="1"/>
</dbReference>
<dbReference type="GO" id="GO:0006508">
    <property type="term" value="P:proteolysis"/>
    <property type="evidence" value="ECO:0007669"/>
    <property type="project" value="UniProtKB-KW"/>
</dbReference>
<keyword evidence="2" id="KW-0645">Protease</keyword>
<evidence type="ECO:0000259" key="8">
    <source>
        <dbReference type="PROSITE" id="PS51935"/>
    </source>
</evidence>
<evidence type="ECO:0000313" key="11">
    <source>
        <dbReference type="Proteomes" id="UP001177595"/>
    </source>
</evidence>
<evidence type="ECO:0000313" key="9">
    <source>
        <dbReference type="EMBL" id="WGM00348.1"/>
    </source>
</evidence>
<dbReference type="InterPro" id="IPR000555">
    <property type="entry name" value="JAMM/MPN+_dom"/>
</dbReference>
<dbReference type="Pfam" id="PF00877">
    <property type="entry name" value="NLPC_P60"/>
    <property type="match status" value="1"/>
</dbReference>
<keyword evidence="3" id="KW-0479">Metal-binding</keyword>
<comment type="similarity">
    <text evidence="1">Belongs to the peptidase C40 family.</text>
</comment>
<keyword evidence="6" id="KW-0862">Zinc</keyword>
<evidence type="ECO:0000256" key="1">
    <source>
        <dbReference type="ARBA" id="ARBA00007074"/>
    </source>
</evidence>
<dbReference type="PANTHER" id="PTHR34858:SF1">
    <property type="entry name" value="CYSO-CYSTEINE PEPTIDASE"/>
    <property type="match status" value="1"/>
</dbReference>
<dbReference type="PANTHER" id="PTHR34858">
    <property type="entry name" value="CYSO-CYSTEINE PEPTIDASE"/>
    <property type="match status" value="1"/>
</dbReference>
<dbReference type="Proteomes" id="UP001177595">
    <property type="component" value="Chromosome"/>
</dbReference>
<name>A0AA95K635_9GAMM</name>
<evidence type="ECO:0000256" key="2">
    <source>
        <dbReference type="ARBA" id="ARBA00022670"/>
    </source>
</evidence>